<keyword evidence="3" id="KW-1185">Reference proteome</keyword>
<dbReference type="OrthoDB" id="373716at2157"/>
<protein>
    <submittedName>
        <fullName evidence="2">Uncharacterized protein</fullName>
    </submittedName>
</protein>
<sequence>MNDAMLWKSALASGILLVIASVTGADGTALVGAALPVACVAWVRYDRRRHLRLEDEPVRLNRDGHGRRDIGGLSYAGQKLRREDRR</sequence>
<dbReference type="Proteomes" id="UP000608850">
    <property type="component" value="Unassembled WGS sequence"/>
</dbReference>
<accession>A0A830GDM6</accession>
<reference evidence="2 3" key="1">
    <citation type="journal article" date="2019" name="Int. J. Syst. Evol. Microbiol.">
        <title>The Global Catalogue of Microorganisms (GCM) 10K type strain sequencing project: providing services to taxonomists for standard genome sequencing and annotation.</title>
        <authorList>
            <consortium name="The Broad Institute Genomics Platform"/>
            <consortium name="The Broad Institute Genome Sequencing Center for Infectious Disease"/>
            <person name="Wu L."/>
            <person name="Ma J."/>
        </authorList>
    </citation>
    <scope>NUCLEOTIDE SEQUENCE [LARGE SCALE GENOMIC DNA]</scope>
    <source>
        <strain evidence="2 3">JCM 16331</strain>
    </source>
</reference>
<name>A0A830GDM6_9EURY</name>
<organism evidence="2 3">
    <name type="scientific">Halarchaeum nitratireducens</name>
    <dbReference type="NCBI Taxonomy" id="489913"/>
    <lineage>
        <taxon>Archaea</taxon>
        <taxon>Methanobacteriati</taxon>
        <taxon>Methanobacteriota</taxon>
        <taxon>Stenosarchaea group</taxon>
        <taxon>Halobacteria</taxon>
        <taxon>Halobacteriales</taxon>
        <taxon>Halobacteriaceae</taxon>
    </lineage>
</organism>
<evidence type="ECO:0000313" key="3">
    <source>
        <dbReference type="Proteomes" id="UP000608850"/>
    </source>
</evidence>
<evidence type="ECO:0000256" key="1">
    <source>
        <dbReference type="SAM" id="MobiDB-lite"/>
    </source>
</evidence>
<dbReference type="RefSeq" id="WP_188878552.1">
    <property type="nucleotide sequence ID" value="NZ_BMOQ01000005.1"/>
</dbReference>
<comment type="caution">
    <text evidence="2">The sequence shown here is derived from an EMBL/GenBank/DDBJ whole genome shotgun (WGS) entry which is preliminary data.</text>
</comment>
<evidence type="ECO:0000313" key="2">
    <source>
        <dbReference type="EMBL" id="GGN17893.1"/>
    </source>
</evidence>
<dbReference type="AlphaFoldDB" id="A0A830GDM6"/>
<gene>
    <name evidence="2" type="ORF">GCM10009021_18490</name>
</gene>
<feature type="compositionally biased region" description="Basic and acidic residues" evidence="1">
    <location>
        <begin position="61"/>
        <end position="70"/>
    </location>
</feature>
<feature type="region of interest" description="Disordered" evidence="1">
    <location>
        <begin position="61"/>
        <end position="86"/>
    </location>
</feature>
<proteinExistence type="predicted"/>
<dbReference type="EMBL" id="BMOQ01000005">
    <property type="protein sequence ID" value="GGN17893.1"/>
    <property type="molecule type" value="Genomic_DNA"/>
</dbReference>